<sequence length="1262" mass="139681">MKKTKLKLLDYTLMCMLSGMAAGVHAQNTIPMEGNTPASTVGDTATNKPARDQQLPATTNCGSDGCSDDGNMLFKVISRGKRDPVVVGTEKSDSQTLQPDRRVSVKTGKVTSDWKHDLAPGQAVAVGKWSVQLPNGGVIWATEDPNLGQPQMAVSASNLVAYDGSKITKPVKFYGSSNYSAFMKRAEIVVFRASDSDLVTPLATIPLKLGAIMEGEWDGHIDAATGAPLRVGDELTYVVRAYSDDKTYDETYPARMQLVRPEEMEVQQQRTTAQSVQNGQRPLTDAAASEMLQIQQVFGQNTLRQQNIAVYGSRVRIQGRNVPDQRQVTINGQSMPVDLERKFVSEYLLPIGRYDFDVLVGKDGDVNSAHKKLDIDVTGRYFFGVGIADFTLSGNSVSGSVEPLANQPQFTKDSLLEGRLAFYLKAKAKGKYLWTAQADTQEKQVSQLFTGFWKADATDVFRQLDPDAYYPVYGDDSTTYRDVDTMGRLYLRVDWDKNQALWGNYNTGLTGTQYAQYVRSLYGAAVAWRSQATTKYAEPDTVLRAFGSQAQSTPGHSEFLGTGGSLYYLKHTGILPGSQQVVLEIRDPTTGSVINRVTLANGVDYEIDAYQGRILLTRPLSQVASENVHTLTRDTPLTGYTQILLVDYEYVPQGFKADDVAAGLRVKHWFGDHVGVGATYVDENRSGDDYRMAGADLTLQAGRGTYLKVEQTHTQSTSAPIFYSSNGGLSFTQTNAAQLANASGTARAVEARINTKELGWTQREWQGGAWWRDVDAGYSISRYDIGQPVHEVGAEVLGDVSDVLRMYARVSRAERGSDLLEQAQITADWRLNERSLLSAELRRVDQRSAGVESVGTLLAAKYSQHIGTSLDVYGIAQLTLDDDSGKYAKNNAFTAGAKYIFGNLSNIGGEATVGDRGNAVSVNGEYRVSQNHTLYANYTYSTDTTQYDPLFNPSVTPGWTVGQRWQLNSKVNVFNESQYLKAPNQSGLANTFGMNFYPSQGWNTGFTLQQGSLDQADGKTNRQAISVTGGYTNPVAQWQSKLEWRKDSGAERRRQWVTTNWFNYKWNESLRFAGRLNMSDTQDEVQSIAGARFVEGNVGFAWRPWNSTKYALLGKYTYLYDVSALPQVGSDTAYYDQQSRVFSIEGVYHPLPRWEFSGKLARRDGEVRFGRFTGAWESSAATFGAVQVRYGLIHTDWNALAEYRWLGVDKGGIRKGVLLGIDRNITKGLRVGVGYNFTDFSDNLTDFSYRHRGWFLNVVGSY</sequence>
<keyword evidence="4" id="KW-1185">Reference proteome</keyword>
<proteinExistence type="predicted"/>
<feature type="compositionally biased region" description="Polar residues" evidence="1">
    <location>
        <begin position="33"/>
        <end position="47"/>
    </location>
</feature>
<dbReference type="AlphaFoldDB" id="A0A2K1Q2U2"/>
<comment type="caution">
    <text evidence="3">The sequence shown here is derived from an EMBL/GenBank/DDBJ whole genome shotgun (WGS) entry which is preliminary data.</text>
</comment>
<dbReference type="EMBL" id="NPZB01000001">
    <property type="protein sequence ID" value="PNS09362.1"/>
    <property type="molecule type" value="Genomic_DNA"/>
</dbReference>
<feature type="region of interest" description="Disordered" evidence="1">
    <location>
        <begin position="33"/>
        <end position="63"/>
    </location>
</feature>
<reference evidence="3 4" key="1">
    <citation type="submission" date="2017-08" db="EMBL/GenBank/DDBJ databases">
        <title>Lysobacter sylvestris genome.</title>
        <authorList>
            <person name="Zhang D.-C."/>
            <person name="Albuquerque L."/>
            <person name="Franca L."/>
            <person name="Froufe H.J.C."/>
            <person name="Barroso C."/>
            <person name="Egas C."/>
            <person name="Da Costa M."/>
            <person name="Margesin R."/>
        </authorList>
    </citation>
    <scope>NUCLEOTIDE SEQUENCE [LARGE SCALE GENOMIC DNA]</scope>
    <source>
        <strain evidence="3 4">AM20-91</strain>
    </source>
</reference>
<feature type="signal peptide" evidence="2">
    <location>
        <begin position="1"/>
        <end position="26"/>
    </location>
</feature>
<dbReference type="RefSeq" id="WP_103074418.1">
    <property type="nucleotide sequence ID" value="NZ_NPZB01000001.1"/>
</dbReference>
<dbReference type="SUPFAM" id="SSF56935">
    <property type="entry name" value="Porins"/>
    <property type="match status" value="1"/>
</dbReference>
<evidence type="ECO:0000313" key="3">
    <source>
        <dbReference type="EMBL" id="PNS09362.1"/>
    </source>
</evidence>
<name>A0A2K1Q2U2_9GAMM</name>
<organism evidence="3 4">
    <name type="scientific">Solilutibacter silvestris</name>
    <dbReference type="NCBI Taxonomy" id="1645665"/>
    <lineage>
        <taxon>Bacteria</taxon>
        <taxon>Pseudomonadati</taxon>
        <taxon>Pseudomonadota</taxon>
        <taxon>Gammaproteobacteria</taxon>
        <taxon>Lysobacterales</taxon>
        <taxon>Lysobacteraceae</taxon>
        <taxon>Solilutibacter</taxon>
    </lineage>
</organism>
<accession>A0A2K1Q2U2</accession>
<gene>
    <name evidence="3" type="ORF">Lysil_0991</name>
</gene>
<dbReference type="Proteomes" id="UP000236220">
    <property type="component" value="Unassembled WGS sequence"/>
</dbReference>
<keyword evidence="2" id="KW-0732">Signal</keyword>
<feature type="chain" id="PRO_5014360573" evidence="2">
    <location>
        <begin position="27"/>
        <end position="1262"/>
    </location>
</feature>
<evidence type="ECO:0000313" key="4">
    <source>
        <dbReference type="Proteomes" id="UP000236220"/>
    </source>
</evidence>
<evidence type="ECO:0000256" key="1">
    <source>
        <dbReference type="SAM" id="MobiDB-lite"/>
    </source>
</evidence>
<evidence type="ECO:0000256" key="2">
    <source>
        <dbReference type="SAM" id="SignalP"/>
    </source>
</evidence>
<dbReference type="OrthoDB" id="28717at2"/>
<protein>
    <submittedName>
        <fullName evidence="3">Uncharacterized protein</fullName>
    </submittedName>
</protein>